<keyword evidence="8" id="KW-1133">Transmembrane helix</keyword>
<evidence type="ECO:0000256" key="2">
    <source>
        <dbReference type="ARBA" id="ARBA00022617"/>
    </source>
</evidence>
<dbReference type="PRINTS" id="PR00385">
    <property type="entry name" value="P450"/>
</dbReference>
<dbReference type="GeneID" id="101851250"/>
<gene>
    <name evidence="10" type="primary">LOC101851250</name>
</gene>
<name>A0ABM0JH41_APLCA</name>
<keyword evidence="3 7" id="KW-0479">Metal-binding</keyword>
<feature type="transmembrane region" description="Helical" evidence="8">
    <location>
        <begin position="6"/>
        <end position="24"/>
    </location>
</feature>
<reference evidence="10" key="1">
    <citation type="submission" date="2025-08" db="UniProtKB">
        <authorList>
            <consortium name="RefSeq"/>
        </authorList>
    </citation>
    <scope>IDENTIFICATION</scope>
</reference>
<keyword evidence="5 7" id="KW-0408">Iron</keyword>
<keyword evidence="8" id="KW-0472">Membrane</keyword>
<evidence type="ECO:0000313" key="10">
    <source>
        <dbReference type="RefSeq" id="XP_005093545.2"/>
    </source>
</evidence>
<keyword evidence="6 7" id="KW-0503">Monooxygenase</keyword>
<dbReference type="PRINTS" id="PR00463">
    <property type="entry name" value="EP450I"/>
</dbReference>
<keyword evidence="9" id="KW-1185">Reference proteome</keyword>
<dbReference type="Pfam" id="PF00067">
    <property type="entry name" value="p450"/>
    <property type="match status" value="1"/>
</dbReference>
<dbReference type="Proteomes" id="UP000694888">
    <property type="component" value="Unplaced"/>
</dbReference>
<organism evidence="9 10">
    <name type="scientific">Aplysia californica</name>
    <name type="common">California sea hare</name>
    <dbReference type="NCBI Taxonomy" id="6500"/>
    <lineage>
        <taxon>Eukaryota</taxon>
        <taxon>Metazoa</taxon>
        <taxon>Spiralia</taxon>
        <taxon>Lophotrochozoa</taxon>
        <taxon>Mollusca</taxon>
        <taxon>Gastropoda</taxon>
        <taxon>Heterobranchia</taxon>
        <taxon>Euthyneura</taxon>
        <taxon>Tectipleura</taxon>
        <taxon>Aplysiida</taxon>
        <taxon>Aplysioidea</taxon>
        <taxon>Aplysiidae</taxon>
        <taxon>Aplysia</taxon>
    </lineage>
</organism>
<evidence type="ECO:0000256" key="5">
    <source>
        <dbReference type="ARBA" id="ARBA00023004"/>
    </source>
</evidence>
<evidence type="ECO:0000256" key="8">
    <source>
        <dbReference type="SAM" id="Phobius"/>
    </source>
</evidence>
<dbReference type="InterPro" id="IPR001128">
    <property type="entry name" value="Cyt_P450"/>
</dbReference>
<keyword evidence="4 7" id="KW-0560">Oxidoreductase</keyword>
<accession>A0ABM0JH41</accession>
<dbReference type="SUPFAM" id="SSF48264">
    <property type="entry name" value="Cytochrome P450"/>
    <property type="match status" value="1"/>
</dbReference>
<evidence type="ECO:0000256" key="7">
    <source>
        <dbReference type="RuleBase" id="RU000461"/>
    </source>
</evidence>
<protein>
    <submittedName>
        <fullName evidence="10">Farnesoate epoxidase</fullName>
    </submittedName>
</protein>
<evidence type="ECO:0000256" key="1">
    <source>
        <dbReference type="ARBA" id="ARBA00010617"/>
    </source>
</evidence>
<dbReference type="Gene3D" id="1.10.630.10">
    <property type="entry name" value="Cytochrome P450"/>
    <property type="match status" value="1"/>
</dbReference>
<dbReference type="InterPro" id="IPR002401">
    <property type="entry name" value="Cyt_P450_E_grp-I"/>
</dbReference>
<dbReference type="PANTHER" id="PTHR24289">
    <property type="entry name" value="STEROID 17-ALPHA-HYDROXYLASE/17,20 LYASE"/>
    <property type="match status" value="1"/>
</dbReference>
<dbReference type="InterPro" id="IPR017972">
    <property type="entry name" value="Cyt_P450_CS"/>
</dbReference>
<sequence>MEDCIPGVWVLAATVAVLFVLYLVSKLSGFGRGTPPPGPRGWTGFKEIMKATLDDRLYEAAWTWAEKYGDMTYYNVLGQKVCVLNSAEINRRLCRSEEYKMLTCDRMPNVVSELAWYNGKELFFTPYDSTMKQKRILFFKLMGLYGEGVDKFENVVGKELNRLLGELDKAKGQDVPIHQMLARSLKVILFLLVNGDMNVEKVSYEVVDILERYDNALNEMLDVQTLTALTNFPILRRFGKFKKLCDEVRASKVEAEKVLFDDIKETYVPGRIRGFADALLDFQSQPDHEWLDDEQIRGILAMTFFAAHMTSRGSLLNIILVLIHHQDVAKRIQEEIDTVLGDRRPQVHDRQNMHYTEAVILENLRYVSQLALGNMRVARDDIHIDGYVIPKGTQFPVNTWFFHRDPKIWDDPWTFQPERFLDAKGIILPATHPVRKQLQSFGIGVRMCPGENFARSRIFLFVVSILQKYDVLPPKNEPLVSCDPRLNLKGVIRQAPPYKCTLRDRIREQSSE</sequence>
<keyword evidence="8" id="KW-0812">Transmembrane</keyword>
<dbReference type="PROSITE" id="PS00086">
    <property type="entry name" value="CYTOCHROME_P450"/>
    <property type="match status" value="1"/>
</dbReference>
<proteinExistence type="inferred from homology"/>
<evidence type="ECO:0000256" key="6">
    <source>
        <dbReference type="ARBA" id="ARBA00023033"/>
    </source>
</evidence>
<evidence type="ECO:0000256" key="4">
    <source>
        <dbReference type="ARBA" id="ARBA00023002"/>
    </source>
</evidence>
<evidence type="ECO:0000256" key="3">
    <source>
        <dbReference type="ARBA" id="ARBA00022723"/>
    </source>
</evidence>
<dbReference type="PANTHER" id="PTHR24289:SF1">
    <property type="entry name" value="STEROID 17-ALPHA-HYDROXYLASE_17,20 LYASE"/>
    <property type="match status" value="1"/>
</dbReference>
<dbReference type="InterPro" id="IPR036396">
    <property type="entry name" value="Cyt_P450_sf"/>
</dbReference>
<evidence type="ECO:0000313" key="9">
    <source>
        <dbReference type="Proteomes" id="UP000694888"/>
    </source>
</evidence>
<dbReference type="RefSeq" id="XP_005093545.2">
    <property type="nucleotide sequence ID" value="XM_005093488.2"/>
</dbReference>
<keyword evidence="2 7" id="KW-0349">Heme</keyword>
<comment type="similarity">
    <text evidence="1 7">Belongs to the cytochrome P450 family.</text>
</comment>